<dbReference type="SUPFAM" id="SSF110849">
    <property type="entry name" value="ParB/Sulfiredoxin"/>
    <property type="match status" value="1"/>
</dbReference>
<feature type="domain" description="ParB-like N-terminal" evidence="2">
    <location>
        <begin position="77"/>
        <end position="177"/>
    </location>
</feature>
<sequence length="350" mass="38199">MAKRKRLAPIGPGHLPAAPQDETSALHADDAPGSQFPGPTQRRAPIADVAADVAARAALDEMSTSLIRARDSGRMVIEIPLDEIRDDYISRDRMVLDPEEQAALMDSLRARGQQTPIEVVSLPDSGGYGLLSGWRRCQALRALHAETGDARYAKALVLLRQPEDIAQAYLSMVEENEIRANLSYYERAHIVVESVDQGVFETDRAALSHLFGSATRPRRSKIGSFLPIVRALDGALRFPDAMTERLGLVLSRALKEDAGLQGRLRAALTARPPTDATEEQATLKAVLEEKKQSLSAATGTHSTQKEANVEALPGLNVTQRRDGSLMLSGPRMDDALRRDLMAWLRDRTGG</sequence>
<dbReference type="Proteomes" id="UP000198893">
    <property type="component" value="Unassembled WGS sequence"/>
</dbReference>
<dbReference type="Gene3D" id="3.90.1530.30">
    <property type="match status" value="1"/>
</dbReference>
<protein>
    <submittedName>
        <fullName evidence="3">Chromosome segregation protein Spo0J, contains ParB-like nuclease domain</fullName>
    </submittedName>
</protein>
<keyword evidence="4" id="KW-1185">Reference proteome</keyword>
<dbReference type="InterPro" id="IPR003115">
    <property type="entry name" value="ParB_N"/>
</dbReference>
<dbReference type="Pfam" id="PF02195">
    <property type="entry name" value="ParB_N"/>
    <property type="match status" value="1"/>
</dbReference>
<gene>
    <name evidence="3" type="ORF">SAMN04490248_12418</name>
</gene>
<dbReference type="OrthoDB" id="7812516at2"/>
<dbReference type="InterPro" id="IPR050336">
    <property type="entry name" value="Chromosome_partition/occlusion"/>
</dbReference>
<dbReference type="STRING" id="569882.SAMN04490248_12418"/>
<reference evidence="3 4" key="1">
    <citation type="submission" date="2016-10" db="EMBL/GenBank/DDBJ databases">
        <authorList>
            <person name="de Groot N.N."/>
        </authorList>
    </citation>
    <scope>NUCLEOTIDE SEQUENCE [LARGE SCALE GENOMIC DNA]</scope>
    <source>
        <strain evidence="3 4">DSM 27842</strain>
    </source>
</reference>
<accession>A0A1H8V1K9</accession>
<dbReference type="GO" id="GO:0005694">
    <property type="term" value="C:chromosome"/>
    <property type="evidence" value="ECO:0007669"/>
    <property type="project" value="TreeGrafter"/>
</dbReference>
<feature type="region of interest" description="Disordered" evidence="1">
    <location>
        <begin position="1"/>
        <end position="42"/>
    </location>
</feature>
<organism evidence="3 4">
    <name type="scientific">Salinihabitans flavidus</name>
    <dbReference type="NCBI Taxonomy" id="569882"/>
    <lineage>
        <taxon>Bacteria</taxon>
        <taxon>Pseudomonadati</taxon>
        <taxon>Pseudomonadota</taxon>
        <taxon>Alphaproteobacteria</taxon>
        <taxon>Rhodobacterales</taxon>
        <taxon>Roseobacteraceae</taxon>
        <taxon>Salinihabitans</taxon>
    </lineage>
</organism>
<dbReference type="RefSeq" id="WP_093119929.1">
    <property type="nucleotide sequence ID" value="NZ_FODS01000024.1"/>
</dbReference>
<dbReference type="PANTHER" id="PTHR33375:SF1">
    <property type="entry name" value="CHROMOSOME-PARTITIONING PROTEIN PARB-RELATED"/>
    <property type="match status" value="1"/>
</dbReference>
<evidence type="ECO:0000313" key="3">
    <source>
        <dbReference type="EMBL" id="SEP09133.1"/>
    </source>
</evidence>
<dbReference type="InterPro" id="IPR036086">
    <property type="entry name" value="ParB/Sulfiredoxin_sf"/>
</dbReference>
<evidence type="ECO:0000256" key="1">
    <source>
        <dbReference type="SAM" id="MobiDB-lite"/>
    </source>
</evidence>
<dbReference type="GO" id="GO:0007059">
    <property type="term" value="P:chromosome segregation"/>
    <property type="evidence" value="ECO:0007669"/>
    <property type="project" value="TreeGrafter"/>
</dbReference>
<proteinExistence type="predicted"/>
<evidence type="ECO:0000313" key="4">
    <source>
        <dbReference type="Proteomes" id="UP000198893"/>
    </source>
</evidence>
<dbReference type="AlphaFoldDB" id="A0A1H8V1K9"/>
<evidence type="ECO:0000259" key="2">
    <source>
        <dbReference type="SMART" id="SM00470"/>
    </source>
</evidence>
<name>A0A1H8V1K9_9RHOB</name>
<dbReference type="SMART" id="SM00470">
    <property type="entry name" value="ParB"/>
    <property type="match status" value="1"/>
</dbReference>
<dbReference type="PANTHER" id="PTHR33375">
    <property type="entry name" value="CHROMOSOME-PARTITIONING PROTEIN PARB-RELATED"/>
    <property type="match status" value="1"/>
</dbReference>
<dbReference type="EMBL" id="FODS01000024">
    <property type="protein sequence ID" value="SEP09133.1"/>
    <property type="molecule type" value="Genomic_DNA"/>
</dbReference>